<evidence type="ECO:0000313" key="2">
    <source>
        <dbReference type="Proteomes" id="UP001305815"/>
    </source>
</evidence>
<dbReference type="PANTHER" id="PTHR43300:SF11">
    <property type="entry name" value="ACETYLTRANSFERASE RV3034C-RELATED"/>
    <property type="match status" value="1"/>
</dbReference>
<sequence>MWVNRSQALMLPDGRRAVTVNGDCRIGHKRRCPRVDIEAAVCIGDGAEIEAGFIGMGTFIGRGTSILRTESVGRFVTIGEYCSIGAELAETGKRISTSYFVKGRALPWYEKFMVPVQVYRSTAKKKLRIGSDVYIGAHSVVAEGISIGDGAILLPGTAADKDIPSYSVVYGNPAKIWEYRFSREETERLKKIRWWDYGERLLGKADFARADFDKVLEILEKEKDQITPILPMETGMKIRYKDGYCCIYSKLMDQKTLLYQFPENG</sequence>
<dbReference type="PANTHER" id="PTHR43300">
    <property type="entry name" value="ACETYLTRANSFERASE"/>
    <property type="match status" value="1"/>
</dbReference>
<proteinExistence type="predicted"/>
<reference evidence="2" key="1">
    <citation type="journal article" date="2023" name="Int. J. Syst. Evol. Microbiol.">
        <title>Claveliimonas bilis gen. nov., sp. nov., deoxycholic acid-producing bacteria isolated from human faeces, and reclassification of Sellimonas monacensis Zenner et al. 2021 as Claveliimonas monacensis comb. nov.</title>
        <authorList>
            <person name="Hisatomi A."/>
            <person name="Kastawa N.W.E.P.G."/>
            <person name="Song I."/>
            <person name="Ohkuma M."/>
            <person name="Fukiya S."/>
            <person name="Sakamoto M."/>
        </authorList>
    </citation>
    <scope>NUCLEOTIDE SEQUENCE [LARGE SCALE GENOMIC DNA]</scope>
    <source>
        <strain evidence="2">12BBH14</strain>
    </source>
</reference>
<dbReference type="Gene3D" id="2.160.10.10">
    <property type="entry name" value="Hexapeptide repeat proteins"/>
    <property type="match status" value="1"/>
</dbReference>
<protein>
    <recommendedName>
        <fullName evidence="3">Acetyltransferase</fullName>
    </recommendedName>
</protein>
<gene>
    <name evidence="1" type="ORF">Lac1_11920</name>
</gene>
<evidence type="ECO:0008006" key="3">
    <source>
        <dbReference type="Google" id="ProtNLM"/>
    </source>
</evidence>
<name>A0ABM8I228_9FIRM</name>
<evidence type="ECO:0000313" key="1">
    <source>
        <dbReference type="EMBL" id="BDZ77009.1"/>
    </source>
</evidence>
<keyword evidence="2" id="KW-1185">Reference proteome</keyword>
<organism evidence="1 2">
    <name type="scientific">Claveliimonas bilis</name>
    <dbReference type="NCBI Taxonomy" id="3028070"/>
    <lineage>
        <taxon>Bacteria</taxon>
        <taxon>Bacillati</taxon>
        <taxon>Bacillota</taxon>
        <taxon>Clostridia</taxon>
        <taxon>Lachnospirales</taxon>
        <taxon>Lachnospiraceae</taxon>
        <taxon>Claveliimonas</taxon>
    </lineage>
</organism>
<dbReference type="SUPFAM" id="SSF51161">
    <property type="entry name" value="Trimeric LpxA-like enzymes"/>
    <property type="match status" value="1"/>
</dbReference>
<dbReference type="InterPro" id="IPR050179">
    <property type="entry name" value="Trans_hexapeptide_repeat"/>
</dbReference>
<dbReference type="InterPro" id="IPR011004">
    <property type="entry name" value="Trimer_LpxA-like_sf"/>
</dbReference>
<dbReference type="Proteomes" id="UP001305815">
    <property type="component" value="Chromosome"/>
</dbReference>
<dbReference type="EMBL" id="AP027742">
    <property type="protein sequence ID" value="BDZ77009.1"/>
    <property type="molecule type" value="Genomic_DNA"/>
</dbReference>
<accession>A0ABM8I228</accession>